<dbReference type="AlphaFoldDB" id="A0A8S9WKN9"/>
<protein>
    <submittedName>
        <fullName evidence="1">Uncharacterized protein</fullName>
    </submittedName>
</protein>
<proteinExistence type="predicted"/>
<sequence length="106" mass="11606">MCVIRLVRRITDFLRNGAGLGLIGKSCIIRKESLFPSALTSTGNDEKTPVLRLSPPPEGRILPLASVTTSKTTRCEAREIVEALANRVKQNVKVFPREISICTLDG</sequence>
<comment type="caution">
    <text evidence="1">The sequence shown here is derived from an EMBL/GenBank/DDBJ whole genome shotgun (WGS) entry which is preliminary data.</text>
</comment>
<keyword evidence="2" id="KW-1185">Reference proteome</keyword>
<gene>
    <name evidence="1" type="ORF">GE061_008521</name>
</gene>
<accession>A0A8S9WKN9</accession>
<evidence type="ECO:0000313" key="1">
    <source>
        <dbReference type="EMBL" id="KAF6197557.1"/>
    </source>
</evidence>
<name>A0A8S9WKN9_APOLU</name>
<organism evidence="1 2">
    <name type="scientific">Apolygus lucorum</name>
    <name type="common">Small green plant bug</name>
    <name type="synonym">Lygocoris lucorum</name>
    <dbReference type="NCBI Taxonomy" id="248454"/>
    <lineage>
        <taxon>Eukaryota</taxon>
        <taxon>Metazoa</taxon>
        <taxon>Ecdysozoa</taxon>
        <taxon>Arthropoda</taxon>
        <taxon>Hexapoda</taxon>
        <taxon>Insecta</taxon>
        <taxon>Pterygota</taxon>
        <taxon>Neoptera</taxon>
        <taxon>Paraneoptera</taxon>
        <taxon>Hemiptera</taxon>
        <taxon>Heteroptera</taxon>
        <taxon>Panheteroptera</taxon>
        <taxon>Cimicomorpha</taxon>
        <taxon>Miridae</taxon>
        <taxon>Mirini</taxon>
        <taxon>Apolygus</taxon>
    </lineage>
</organism>
<dbReference type="EMBL" id="WIXP02000017">
    <property type="protein sequence ID" value="KAF6197557.1"/>
    <property type="molecule type" value="Genomic_DNA"/>
</dbReference>
<dbReference type="Proteomes" id="UP000466442">
    <property type="component" value="Unassembled WGS sequence"/>
</dbReference>
<reference evidence="1" key="1">
    <citation type="journal article" date="2021" name="Mol. Ecol. Resour.">
        <title>Apolygus lucorum genome provides insights into omnivorousness and mesophyll feeding.</title>
        <authorList>
            <person name="Liu Y."/>
            <person name="Liu H."/>
            <person name="Wang H."/>
            <person name="Huang T."/>
            <person name="Liu B."/>
            <person name="Yang B."/>
            <person name="Yin L."/>
            <person name="Li B."/>
            <person name="Zhang Y."/>
            <person name="Zhang S."/>
            <person name="Jiang F."/>
            <person name="Zhang X."/>
            <person name="Ren Y."/>
            <person name="Wang B."/>
            <person name="Wang S."/>
            <person name="Lu Y."/>
            <person name="Wu K."/>
            <person name="Fan W."/>
            <person name="Wang G."/>
        </authorList>
    </citation>
    <scope>NUCLEOTIDE SEQUENCE</scope>
    <source>
        <strain evidence="1">12Hb</strain>
    </source>
</reference>
<evidence type="ECO:0000313" key="2">
    <source>
        <dbReference type="Proteomes" id="UP000466442"/>
    </source>
</evidence>